<dbReference type="PROSITE" id="PS51257">
    <property type="entry name" value="PROKAR_LIPOPROTEIN"/>
    <property type="match status" value="1"/>
</dbReference>
<gene>
    <name evidence="1" type="ORF">EGI11_02595</name>
</gene>
<organism evidence="1 2">
    <name type="scientific">Kaistella daneshvariae</name>
    <dbReference type="NCBI Taxonomy" id="2487074"/>
    <lineage>
        <taxon>Bacteria</taxon>
        <taxon>Pseudomonadati</taxon>
        <taxon>Bacteroidota</taxon>
        <taxon>Flavobacteriia</taxon>
        <taxon>Flavobacteriales</taxon>
        <taxon>Weeksellaceae</taxon>
        <taxon>Chryseobacterium group</taxon>
        <taxon>Kaistella</taxon>
    </lineage>
</organism>
<name>A0A3N0X090_9FLAO</name>
<dbReference type="Proteomes" id="UP000270224">
    <property type="component" value="Unassembled WGS sequence"/>
</dbReference>
<comment type="caution">
    <text evidence="1">The sequence shown here is derived from an EMBL/GenBank/DDBJ whole genome shotgun (WGS) entry which is preliminary data.</text>
</comment>
<dbReference type="AlphaFoldDB" id="A0A3N0X090"/>
<protein>
    <recommendedName>
        <fullName evidence="3">Lipoprotein</fullName>
    </recommendedName>
</protein>
<dbReference type="RefSeq" id="WP_123264885.1">
    <property type="nucleotide sequence ID" value="NZ_RJUG01000001.1"/>
</dbReference>
<evidence type="ECO:0008006" key="3">
    <source>
        <dbReference type="Google" id="ProtNLM"/>
    </source>
</evidence>
<accession>A0A3N0X090</accession>
<sequence length="197" mass="22875">MRLAFFLTIILLLSGCSKKQNDDGSKLLVHNNYFSVSENNRKLDSIKNNLQSDSLEIIEIHKDKRYNDDYHIGAIHFMIYDSSKSYYLINYLENPVLMCGNLTALSREDSIKIVKKNILKIQKSTAIKTNDIIQILKKYKANIVNNSQIPLQITFALKNDTLKGNAIYNIINFMENNKMSVYEIRTMNEQEREKISK</sequence>
<reference evidence="2" key="2">
    <citation type="submission" date="2018-11" db="EMBL/GenBank/DDBJ databases">
        <title>Proposal to divide the Flavobacteriaceae and reorganize its genera based on Amino Acid Identity values calculated from whole genome sequences.</title>
        <authorList>
            <person name="Nicholson A.C."/>
            <person name="Gulvik C.A."/>
            <person name="Whitney A.M."/>
            <person name="Humrighouse B.W."/>
            <person name="Bell M."/>
            <person name="Holmens B."/>
            <person name="Steigerwalt A."/>
            <person name="Villarma A."/>
            <person name="Sheth M."/>
            <person name="Batra D."/>
            <person name="Pryor J."/>
            <person name="Bernardet J.-F."/>
            <person name="Hugo C."/>
            <person name="Kampfer P."/>
            <person name="Newman J."/>
            <person name="Mcquiston J.R."/>
        </authorList>
    </citation>
    <scope>NUCLEOTIDE SEQUENCE [LARGE SCALE GENOMIC DNA]</scope>
    <source>
        <strain evidence="2">H3056</strain>
    </source>
</reference>
<reference evidence="2" key="1">
    <citation type="submission" date="2018-11" db="EMBL/GenBank/DDBJ databases">
        <title>Proposal to divide the Flavobacteriaceae and reorganize its genera based on Amino Acid Identity values calculated from whole genome sequences.</title>
        <authorList>
            <person name="Nicholson A.C."/>
            <person name="Gulvik C.A."/>
            <person name="Whitney A.M."/>
            <person name="Humrighouse B.W."/>
            <person name="Bell M."/>
            <person name="Holmes B."/>
            <person name="Steigerwalt A."/>
            <person name="Villarma A."/>
            <person name="Sheth M."/>
            <person name="Batra D."/>
            <person name="Pryor J."/>
            <person name="Bernardet J.-F."/>
            <person name="Hugo C."/>
            <person name="Kampfer P."/>
            <person name="Newman J."/>
            <person name="Mcquiston J.R."/>
        </authorList>
    </citation>
    <scope>NUCLEOTIDE SEQUENCE [LARGE SCALE GENOMIC DNA]</scope>
    <source>
        <strain evidence="2">H3056</strain>
    </source>
</reference>
<dbReference type="OrthoDB" id="1245348at2"/>
<evidence type="ECO:0000313" key="2">
    <source>
        <dbReference type="Proteomes" id="UP000270224"/>
    </source>
</evidence>
<proteinExistence type="predicted"/>
<evidence type="ECO:0000313" key="1">
    <source>
        <dbReference type="EMBL" id="ROI10798.1"/>
    </source>
</evidence>
<dbReference type="EMBL" id="RJUG01000001">
    <property type="protein sequence ID" value="ROI10798.1"/>
    <property type="molecule type" value="Genomic_DNA"/>
</dbReference>